<reference evidence="1" key="1">
    <citation type="submission" date="2023-07" db="EMBL/GenBank/DDBJ databases">
        <title>Black Yeasts Isolated from many extreme environments.</title>
        <authorList>
            <person name="Coleine C."/>
            <person name="Stajich J.E."/>
            <person name="Selbmann L."/>
        </authorList>
    </citation>
    <scope>NUCLEOTIDE SEQUENCE</scope>
    <source>
        <strain evidence="1">CCFEE 5714</strain>
    </source>
</reference>
<gene>
    <name evidence="1" type="ORF">LTR37_002941</name>
</gene>
<sequence>MLHCPPSRINLTSSDIAGFEQRFAVRYNAHLTRPKASNVRLSPGPGRATSLSIVLAEHNDGRKRASSFSSEATLHNDHDEDANTAPTGTCSSNDTSSWAVELPTVSQDHSNDQSALCSEAARALENAIQQSQSLTKASPRRQVDSFYGTEQALDTHGQGSSAPPNSFLDGTIEVQADPTLVDVRFGVHFSRHESSVLGEISNDARPLRHPQSEPRPFSSVRARRRHPRSQDYPVDPIADGFHESGTARTVDRSAQSSSETMHSALLIPDLILPSELPESSTVASLDPGAPVFIPRTRFGTATGSSAEGGVPAALEPRWSSVDSKHSSSNLRIRSLSGQNRGFSSNARQQPARNMLEGSEDTAHRRNDINALPRHRRRSRTTDQNTAIPSFAPNLERYPLLQTSSVLGSYRRTSTLNPPGTLPAIDGSLRLPSSSSQGLQHTANPGQARNPLHITQNDAILSNEAGLEGARVRSVSPAISTNTRSTPNLLQRPISPGRIYSRGSSLTWSQTGTRTPSANFVPRMVSAASGISGGGFASRQSSREGLDAAAEFLRMRNSPLDDLTERLSRISSSRPRSVGHLWDRPPSNRPRVSLLTGDPFRPEPSSNPAAAGPASILLEQNPTLAEPATVDEVDTIAEDLVALSLALPPSSSLSSSPLPSTPQVCNSTKTSPRFPQAERPSVKSYGSPEILIKRKPVPSASKTPRVQVYDDSKPSHTQPQTPADVRRSTRRAKTRSDATAQQSPILIGRAKISSPPPIPERNPHRNTYPPATPQQSNASAPARDGPSSASIPSPDASDASHQRTRIRGQTQYSSEQAENELEGHHPVLEYDRRTWLSRREGGSLEVTPPKQGKFERYLS</sequence>
<organism evidence="1 2">
    <name type="scientific">Vermiconidia calcicola</name>
    <dbReference type="NCBI Taxonomy" id="1690605"/>
    <lineage>
        <taxon>Eukaryota</taxon>
        <taxon>Fungi</taxon>
        <taxon>Dikarya</taxon>
        <taxon>Ascomycota</taxon>
        <taxon>Pezizomycotina</taxon>
        <taxon>Dothideomycetes</taxon>
        <taxon>Dothideomycetidae</taxon>
        <taxon>Mycosphaerellales</taxon>
        <taxon>Extremaceae</taxon>
        <taxon>Vermiconidia</taxon>
    </lineage>
</organism>
<keyword evidence="2" id="KW-1185">Reference proteome</keyword>
<dbReference type="Proteomes" id="UP001281147">
    <property type="component" value="Unassembled WGS sequence"/>
</dbReference>
<evidence type="ECO:0000313" key="2">
    <source>
        <dbReference type="Proteomes" id="UP001281147"/>
    </source>
</evidence>
<dbReference type="EMBL" id="JAUTXU010000016">
    <property type="protein sequence ID" value="KAK3721776.1"/>
    <property type="molecule type" value="Genomic_DNA"/>
</dbReference>
<proteinExistence type="predicted"/>
<accession>A0ACC3NSE5</accession>
<name>A0ACC3NSE5_9PEZI</name>
<evidence type="ECO:0000313" key="1">
    <source>
        <dbReference type="EMBL" id="KAK3721776.1"/>
    </source>
</evidence>
<protein>
    <submittedName>
        <fullName evidence="1">Uncharacterized protein</fullName>
    </submittedName>
</protein>
<comment type="caution">
    <text evidence="1">The sequence shown here is derived from an EMBL/GenBank/DDBJ whole genome shotgun (WGS) entry which is preliminary data.</text>
</comment>